<comment type="caution">
    <text evidence="6">The sequence shown here is derived from an EMBL/GenBank/DDBJ whole genome shotgun (WGS) entry which is preliminary data.</text>
</comment>
<dbReference type="Gene3D" id="1.10.357.10">
    <property type="entry name" value="Tetracycline Repressor, domain 2"/>
    <property type="match status" value="1"/>
</dbReference>
<feature type="DNA-binding region" description="H-T-H motif" evidence="4">
    <location>
        <begin position="34"/>
        <end position="53"/>
    </location>
</feature>
<keyword evidence="7" id="KW-1185">Reference proteome</keyword>
<accession>A0ABP3ME94</accession>
<dbReference type="SUPFAM" id="SSF48498">
    <property type="entry name" value="Tetracyclin repressor-like, C-terminal domain"/>
    <property type="match status" value="1"/>
</dbReference>
<evidence type="ECO:0000259" key="5">
    <source>
        <dbReference type="PROSITE" id="PS50977"/>
    </source>
</evidence>
<evidence type="ECO:0000256" key="4">
    <source>
        <dbReference type="PROSITE-ProRule" id="PRU00335"/>
    </source>
</evidence>
<dbReference type="SUPFAM" id="SSF46689">
    <property type="entry name" value="Homeodomain-like"/>
    <property type="match status" value="1"/>
</dbReference>
<protein>
    <submittedName>
        <fullName evidence="6">TetR/AcrR family transcriptional regulator</fullName>
    </submittedName>
</protein>
<dbReference type="Pfam" id="PF00440">
    <property type="entry name" value="TetR_N"/>
    <property type="match status" value="1"/>
</dbReference>
<organism evidence="6 7">
    <name type="scientific">Pigmentiphaga daeguensis</name>
    <dbReference type="NCBI Taxonomy" id="414049"/>
    <lineage>
        <taxon>Bacteria</taxon>
        <taxon>Pseudomonadati</taxon>
        <taxon>Pseudomonadota</taxon>
        <taxon>Betaproteobacteria</taxon>
        <taxon>Burkholderiales</taxon>
        <taxon>Alcaligenaceae</taxon>
        <taxon>Pigmentiphaga</taxon>
    </lineage>
</organism>
<gene>
    <name evidence="6" type="ORF">GCM10009097_40310</name>
</gene>
<reference evidence="7" key="1">
    <citation type="journal article" date="2019" name="Int. J. Syst. Evol. Microbiol.">
        <title>The Global Catalogue of Microorganisms (GCM) 10K type strain sequencing project: providing services to taxonomists for standard genome sequencing and annotation.</title>
        <authorList>
            <consortium name="The Broad Institute Genomics Platform"/>
            <consortium name="The Broad Institute Genome Sequencing Center for Infectious Disease"/>
            <person name="Wu L."/>
            <person name="Ma J."/>
        </authorList>
    </citation>
    <scope>NUCLEOTIDE SEQUENCE [LARGE SCALE GENOMIC DNA]</scope>
    <source>
        <strain evidence="7">JCM 14330</strain>
    </source>
</reference>
<keyword evidence="2 4" id="KW-0238">DNA-binding</keyword>
<name>A0ABP3ME94_9BURK</name>
<proteinExistence type="predicted"/>
<keyword evidence="1" id="KW-0805">Transcription regulation</keyword>
<dbReference type="PANTHER" id="PTHR47506:SF1">
    <property type="entry name" value="HTH-TYPE TRANSCRIPTIONAL REGULATOR YJDC"/>
    <property type="match status" value="1"/>
</dbReference>
<evidence type="ECO:0000313" key="7">
    <source>
        <dbReference type="Proteomes" id="UP001501706"/>
    </source>
</evidence>
<dbReference type="PANTHER" id="PTHR47506">
    <property type="entry name" value="TRANSCRIPTIONAL REGULATORY PROTEIN"/>
    <property type="match status" value="1"/>
</dbReference>
<dbReference type="PROSITE" id="PS50977">
    <property type="entry name" value="HTH_TETR_2"/>
    <property type="match status" value="1"/>
</dbReference>
<sequence length="198" mass="21328">MNTTKSPEARRSARQRLLDAADELFYEGSIHTVGIDRVIERAGVAKASLYDTFGSKEALIQAYLLARHEARKLRIADRLATYAGPRERLLGVFDIMREAASGPRFRGCPFSRAAAEAAPSAGIREACDTARSWLRDLFVSLAREAGAADPEALACQLMLLYDGATVSSHVDANVKAADAARATAEQLLNAALPANARP</sequence>
<evidence type="ECO:0000256" key="1">
    <source>
        <dbReference type="ARBA" id="ARBA00023015"/>
    </source>
</evidence>
<feature type="domain" description="HTH tetR-type" evidence="5">
    <location>
        <begin position="11"/>
        <end position="71"/>
    </location>
</feature>
<dbReference type="InterPro" id="IPR001647">
    <property type="entry name" value="HTH_TetR"/>
</dbReference>
<dbReference type="Proteomes" id="UP001501706">
    <property type="component" value="Unassembled WGS sequence"/>
</dbReference>
<dbReference type="InterPro" id="IPR009057">
    <property type="entry name" value="Homeodomain-like_sf"/>
</dbReference>
<evidence type="ECO:0000256" key="2">
    <source>
        <dbReference type="ARBA" id="ARBA00023125"/>
    </source>
</evidence>
<dbReference type="EMBL" id="BAAAEN010000017">
    <property type="protein sequence ID" value="GAA0518711.1"/>
    <property type="molecule type" value="Genomic_DNA"/>
</dbReference>
<evidence type="ECO:0000256" key="3">
    <source>
        <dbReference type="ARBA" id="ARBA00023163"/>
    </source>
</evidence>
<dbReference type="RefSeq" id="WP_132980137.1">
    <property type="nucleotide sequence ID" value="NZ_BAAAEN010000017.1"/>
</dbReference>
<keyword evidence="3" id="KW-0804">Transcription</keyword>
<dbReference type="InterPro" id="IPR036271">
    <property type="entry name" value="Tet_transcr_reg_TetR-rel_C_sf"/>
</dbReference>
<dbReference type="PRINTS" id="PR00455">
    <property type="entry name" value="HTHTETR"/>
</dbReference>
<evidence type="ECO:0000313" key="6">
    <source>
        <dbReference type="EMBL" id="GAA0518711.1"/>
    </source>
</evidence>